<dbReference type="EMBL" id="JBHUCX010000035">
    <property type="protein sequence ID" value="MFD1675826.1"/>
    <property type="molecule type" value="Genomic_DNA"/>
</dbReference>
<accession>A0ABW4JHN3</accession>
<evidence type="ECO:0000256" key="3">
    <source>
        <dbReference type="ARBA" id="ARBA00022801"/>
    </source>
</evidence>
<proteinExistence type="inferred from homology"/>
<keyword evidence="3" id="KW-0378">Hydrolase</keyword>
<keyword evidence="8" id="KW-1185">Reference proteome</keyword>
<dbReference type="PANTHER" id="PTHR47053:SF1">
    <property type="entry name" value="MUREIN DD-ENDOPEPTIDASE MEPH-RELATED"/>
    <property type="match status" value="1"/>
</dbReference>
<evidence type="ECO:0000256" key="2">
    <source>
        <dbReference type="ARBA" id="ARBA00022670"/>
    </source>
</evidence>
<dbReference type="SUPFAM" id="SSF54001">
    <property type="entry name" value="Cysteine proteinases"/>
    <property type="match status" value="1"/>
</dbReference>
<evidence type="ECO:0000313" key="7">
    <source>
        <dbReference type="EMBL" id="MFD1675826.1"/>
    </source>
</evidence>
<evidence type="ECO:0000259" key="6">
    <source>
        <dbReference type="PROSITE" id="PS51935"/>
    </source>
</evidence>
<feature type="domain" description="NlpC/P60" evidence="6">
    <location>
        <begin position="175"/>
        <end position="299"/>
    </location>
</feature>
<evidence type="ECO:0000256" key="4">
    <source>
        <dbReference type="ARBA" id="ARBA00022807"/>
    </source>
</evidence>
<dbReference type="InterPro" id="IPR000064">
    <property type="entry name" value="NLP_P60_dom"/>
</dbReference>
<gene>
    <name evidence="7" type="ORF">ACFSB2_14075</name>
</gene>
<dbReference type="PROSITE" id="PS51935">
    <property type="entry name" value="NLPC_P60"/>
    <property type="match status" value="1"/>
</dbReference>
<organism evidence="7 8">
    <name type="scientific">Alicyclobacillus fodiniaquatilis</name>
    <dbReference type="NCBI Taxonomy" id="1661150"/>
    <lineage>
        <taxon>Bacteria</taxon>
        <taxon>Bacillati</taxon>
        <taxon>Bacillota</taxon>
        <taxon>Bacilli</taxon>
        <taxon>Bacillales</taxon>
        <taxon>Alicyclobacillaceae</taxon>
        <taxon>Alicyclobacillus</taxon>
    </lineage>
</organism>
<evidence type="ECO:0000313" key="8">
    <source>
        <dbReference type="Proteomes" id="UP001597079"/>
    </source>
</evidence>
<sequence length="299" mass="31907">MRRSLSVFTAWASVLGGVLVLPGCATTPHLNGGAAADDSITSFAAGVPSAAAASYQTYVRILGANQVQRNTVVITTRPVAAYQSGEDILDLASPDGVSNYIASAFPRQPIERVLLKNDDGRVFKRLRLAAVERVSPSVNASAATFARGQHIDVPPPGVTIDPSVKPEANAETSRDEKTAAVVSVAEALIDQPYIWGHNVDRGMRGFDSGNFVAYVYHHALGYRMSGSSHAQWNNVGVTVPIWDMQKGDLLIFEDGRHVGIYLGNNEMIQAGGGLGAVGVVSLGPESYWGKQLTTVRRLY</sequence>
<keyword evidence="4" id="KW-0788">Thiol protease</keyword>
<protein>
    <submittedName>
        <fullName evidence="7">C40 family peptidase</fullName>
    </submittedName>
</protein>
<dbReference type="Gene3D" id="3.90.1720.10">
    <property type="entry name" value="endopeptidase domain like (from Nostoc punctiforme)"/>
    <property type="match status" value="1"/>
</dbReference>
<comment type="caution">
    <text evidence="7">The sequence shown here is derived from an EMBL/GenBank/DDBJ whole genome shotgun (WGS) entry which is preliminary data.</text>
</comment>
<keyword evidence="5" id="KW-0732">Signal</keyword>
<name>A0ABW4JHN3_9BACL</name>
<dbReference type="InterPro" id="IPR051202">
    <property type="entry name" value="Peptidase_C40"/>
</dbReference>
<comment type="similarity">
    <text evidence="1">Belongs to the peptidase C40 family.</text>
</comment>
<dbReference type="Pfam" id="PF00877">
    <property type="entry name" value="NLPC_P60"/>
    <property type="match status" value="1"/>
</dbReference>
<feature type="chain" id="PRO_5046126065" evidence="5">
    <location>
        <begin position="26"/>
        <end position="299"/>
    </location>
</feature>
<feature type="signal peptide" evidence="5">
    <location>
        <begin position="1"/>
        <end position="25"/>
    </location>
</feature>
<dbReference type="Proteomes" id="UP001597079">
    <property type="component" value="Unassembled WGS sequence"/>
</dbReference>
<evidence type="ECO:0000256" key="5">
    <source>
        <dbReference type="SAM" id="SignalP"/>
    </source>
</evidence>
<keyword evidence="2" id="KW-0645">Protease</keyword>
<dbReference type="RefSeq" id="WP_377943706.1">
    <property type="nucleotide sequence ID" value="NZ_JBHUCX010000035.1"/>
</dbReference>
<reference evidence="8" key="1">
    <citation type="journal article" date="2019" name="Int. J. Syst. Evol. Microbiol.">
        <title>The Global Catalogue of Microorganisms (GCM) 10K type strain sequencing project: providing services to taxonomists for standard genome sequencing and annotation.</title>
        <authorList>
            <consortium name="The Broad Institute Genomics Platform"/>
            <consortium name="The Broad Institute Genome Sequencing Center for Infectious Disease"/>
            <person name="Wu L."/>
            <person name="Ma J."/>
        </authorList>
    </citation>
    <scope>NUCLEOTIDE SEQUENCE [LARGE SCALE GENOMIC DNA]</scope>
    <source>
        <strain evidence="8">CGMCC 1.12286</strain>
    </source>
</reference>
<dbReference type="PANTHER" id="PTHR47053">
    <property type="entry name" value="MUREIN DD-ENDOPEPTIDASE MEPH-RELATED"/>
    <property type="match status" value="1"/>
</dbReference>
<evidence type="ECO:0000256" key="1">
    <source>
        <dbReference type="ARBA" id="ARBA00007074"/>
    </source>
</evidence>
<dbReference type="InterPro" id="IPR038765">
    <property type="entry name" value="Papain-like_cys_pep_sf"/>
</dbReference>